<evidence type="ECO:0000256" key="1">
    <source>
        <dbReference type="SAM" id="Phobius"/>
    </source>
</evidence>
<keyword evidence="1" id="KW-1133">Transmembrane helix</keyword>
<organism evidence="2 3">
    <name type="scientific">Agrobacterium tumefaciens</name>
    <dbReference type="NCBI Taxonomy" id="358"/>
    <lineage>
        <taxon>Bacteria</taxon>
        <taxon>Pseudomonadati</taxon>
        <taxon>Pseudomonadota</taxon>
        <taxon>Alphaproteobacteria</taxon>
        <taxon>Hyphomicrobiales</taxon>
        <taxon>Rhizobiaceae</taxon>
        <taxon>Rhizobium/Agrobacterium group</taxon>
        <taxon>Agrobacterium</taxon>
        <taxon>Agrobacterium tumefaciens complex</taxon>
    </lineage>
</organism>
<keyword evidence="2" id="KW-0030">Aminoacyl-tRNA synthetase</keyword>
<feature type="transmembrane region" description="Helical" evidence="1">
    <location>
        <begin position="38"/>
        <end position="56"/>
    </location>
</feature>
<keyword evidence="1" id="KW-0812">Transmembrane</keyword>
<dbReference type="EMBL" id="JXQV01000009">
    <property type="protein sequence ID" value="KIQ02992.1"/>
    <property type="molecule type" value="Genomic_DNA"/>
</dbReference>
<gene>
    <name evidence="2" type="ORF">RU07_10495</name>
</gene>
<dbReference type="Proteomes" id="UP000035017">
    <property type="component" value="Unassembled WGS sequence"/>
</dbReference>
<dbReference type="GO" id="GO:0004812">
    <property type="term" value="F:aminoacyl-tRNA ligase activity"/>
    <property type="evidence" value="ECO:0007669"/>
    <property type="project" value="UniProtKB-KW"/>
</dbReference>
<protein>
    <submittedName>
        <fullName evidence="2">Seryl-tRNA synthetase, class IIa</fullName>
    </submittedName>
</protein>
<evidence type="ECO:0000313" key="3">
    <source>
        <dbReference type="Proteomes" id="UP000035017"/>
    </source>
</evidence>
<keyword evidence="2" id="KW-0436">Ligase</keyword>
<dbReference type="OrthoDB" id="8685152at2"/>
<keyword evidence="1" id="KW-0472">Membrane</keyword>
<accession>A0A0D0JAN6</accession>
<feature type="transmembrane region" description="Helical" evidence="1">
    <location>
        <begin position="76"/>
        <end position="104"/>
    </location>
</feature>
<proteinExistence type="predicted"/>
<reference evidence="2 3" key="1">
    <citation type="submission" date="2014-12" db="EMBL/GenBank/DDBJ databases">
        <title>16Stimator: statistical estimation of ribosomal gene copy numbers from draft genome assemblies.</title>
        <authorList>
            <person name="Perisin M.A."/>
            <person name="Vetter M."/>
            <person name="Gilbert J.A."/>
            <person name="Bergelson J."/>
        </authorList>
    </citation>
    <scope>NUCLEOTIDE SEQUENCE [LARGE SCALE GENOMIC DNA]</scope>
    <source>
        <strain evidence="2 3">MEJ076</strain>
    </source>
</reference>
<evidence type="ECO:0000313" key="2">
    <source>
        <dbReference type="EMBL" id="KIQ02992.1"/>
    </source>
</evidence>
<dbReference type="AlphaFoldDB" id="A0A0D0JAN6"/>
<comment type="caution">
    <text evidence="2">The sequence shown here is derived from an EMBL/GenBank/DDBJ whole genome shotgun (WGS) entry which is preliminary data.</text>
</comment>
<name>A0A0D0JAN6_AGRTU</name>
<sequence length="110" mass="11780">MALINCPECSESVSNTAFKCPKCGVQLRKPKRGFFGKLFKWSFVAFNILMAIWVVGGFNAATKDYDALSGAEQTGAAIGTGLGVAMLMALWVIGTVILGIFVIFTRPKAV</sequence>